<dbReference type="GeneID" id="55991604"/>
<feature type="compositionally biased region" description="Pro residues" evidence="1">
    <location>
        <begin position="296"/>
        <end position="310"/>
    </location>
</feature>
<evidence type="ECO:0000313" key="2">
    <source>
        <dbReference type="EMBL" id="QKX56994.1"/>
    </source>
</evidence>
<dbReference type="KEGG" id="trg:TRUGW13939_04102"/>
<gene>
    <name evidence="2" type="ORF">TRUGW13939_04102</name>
</gene>
<dbReference type="AlphaFoldDB" id="A0A7H8QSN2"/>
<dbReference type="Proteomes" id="UP000509510">
    <property type="component" value="Chromosome II"/>
</dbReference>
<accession>A0A7H8QSN2</accession>
<proteinExistence type="predicted"/>
<organism evidence="2 3">
    <name type="scientific">Talaromyces rugulosus</name>
    <name type="common">Penicillium rugulosum</name>
    <dbReference type="NCBI Taxonomy" id="121627"/>
    <lineage>
        <taxon>Eukaryota</taxon>
        <taxon>Fungi</taxon>
        <taxon>Dikarya</taxon>
        <taxon>Ascomycota</taxon>
        <taxon>Pezizomycotina</taxon>
        <taxon>Eurotiomycetes</taxon>
        <taxon>Eurotiomycetidae</taxon>
        <taxon>Eurotiales</taxon>
        <taxon>Trichocomaceae</taxon>
        <taxon>Talaromyces</taxon>
        <taxon>Talaromyces sect. Islandici</taxon>
    </lineage>
</organism>
<feature type="compositionally biased region" description="Basic and acidic residues" evidence="1">
    <location>
        <begin position="506"/>
        <end position="519"/>
    </location>
</feature>
<feature type="region of interest" description="Disordered" evidence="1">
    <location>
        <begin position="25"/>
        <end position="62"/>
    </location>
</feature>
<name>A0A7H8QSN2_TALRU</name>
<feature type="compositionally biased region" description="Low complexity" evidence="1">
    <location>
        <begin position="311"/>
        <end position="325"/>
    </location>
</feature>
<feature type="compositionally biased region" description="Basic and acidic residues" evidence="1">
    <location>
        <begin position="442"/>
        <end position="451"/>
    </location>
</feature>
<dbReference type="OrthoDB" id="4092340at2759"/>
<feature type="region of interest" description="Disordered" evidence="1">
    <location>
        <begin position="275"/>
        <end position="581"/>
    </location>
</feature>
<protein>
    <submittedName>
        <fullName evidence="2">Uncharacterized protein</fullName>
    </submittedName>
</protein>
<reference evidence="3" key="1">
    <citation type="submission" date="2020-06" db="EMBL/GenBank/DDBJ databases">
        <title>A chromosome-scale genome assembly of Talaromyces rugulosus W13939.</title>
        <authorList>
            <person name="Wang B."/>
            <person name="Guo L."/>
            <person name="Ye K."/>
            <person name="Wang L."/>
        </authorList>
    </citation>
    <scope>NUCLEOTIDE SEQUENCE [LARGE SCALE GENOMIC DNA]</scope>
    <source>
        <strain evidence="3">W13939</strain>
    </source>
</reference>
<evidence type="ECO:0000313" key="3">
    <source>
        <dbReference type="Proteomes" id="UP000509510"/>
    </source>
</evidence>
<sequence>MDAGGLAHMTHNSLNGGTLGVPGSGFASRGKGSHIKRLSVTPQVSTIDESRPSAVATPRTSRSHLLAGLRTAPKSATIPSHQQSQGLGRVGLEGSRYGISNRGGDRVPQTAIGSTFSHRSYGLDSHNSNIKLGSGRPMYSLPEQVLAPPAIDIGDGEGMDEKVYAELMSTNLFLAAQQQRLQQQLLSVTAAAQQFQNLNLGGTPLNQQFHQQQQHQQQQQQSQIPSFVPGMSMYQMQLQQGMQPIVQPVAGQPGLYSVFNPMTGQQSFVFDNNITSPVEEDPLPSYNESVQSPYGNYPPPFHAEVSPPPESSHSPAHISSRSVSPKDLPSPPPEVAPLPPPSANAFRRGHKKTPSFAPGLRTNTDIARTGNVGPRSAGFPQTPMTGTFGPGQGRAGEHPIRQPRGPPSLEELVAKPTSKFEGSKNFATRQRRRAVHNLVRAGIERRGESRSNHGSGGSNTPASETEFIFSVSDEDDSSRGSGSGSLSSKPSLGSLRAFANGAIGSEMKEKDRSSRERGTVENLYTLSTPSEEGFPTVMSPIEPPSTAAIVAGHRSASQNTERRKTPMLVLSSAEKRKSPVA</sequence>
<dbReference type="EMBL" id="CP055899">
    <property type="protein sequence ID" value="QKX56994.1"/>
    <property type="molecule type" value="Genomic_DNA"/>
</dbReference>
<dbReference type="RefSeq" id="XP_035343172.1">
    <property type="nucleotide sequence ID" value="XM_035487279.1"/>
</dbReference>
<feature type="compositionally biased region" description="Low complexity" evidence="1">
    <location>
        <begin position="484"/>
        <end position="495"/>
    </location>
</feature>
<feature type="compositionally biased region" description="Pro residues" evidence="1">
    <location>
        <begin position="328"/>
        <end position="342"/>
    </location>
</feature>
<keyword evidence="3" id="KW-1185">Reference proteome</keyword>
<evidence type="ECO:0000256" key="1">
    <source>
        <dbReference type="SAM" id="MobiDB-lite"/>
    </source>
</evidence>